<dbReference type="NCBIfam" id="TIGR00095">
    <property type="entry name" value="16S rRNA (guanine(966)-N(2))-methyltransferase RsmD"/>
    <property type="match status" value="1"/>
</dbReference>
<dbReference type="Gene3D" id="3.40.50.150">
    <property type="entry name" value="Vaccinia Virus protein VP39"/>
    <property type="match status" value="1"/>
</dbReference>
<dbReference type="EC" id="2.1.1.171" evidence="3"/>
<dbReference type="InterPro" id="IPR029063">
    <property type="entry name" value="SAM-dependent_MTases_sf"/>
</dbReference>
<evidence type="ECO:0000256" key="2">
    <source>
        <dbReference type="ARBA" id="ARBA00022679"/>
    </source>
</evidence>
<dbReference type="PANTHER" id="PTHR43542">
    <property type="entry name" value="METHYLTRANSFERASE"/>
    <property type="match status" value="1"/>
</dbReference>
<keyword evidence="2 3" id="KW-0808">Transferase</keyword>
<evidence type="ECO:0000313" key="4">
    <source>
        <dbReference type="Proteomes" id="UP000662088"/>
    </source>
</evidence>
<dbReference type="CDD" id="cd02440">
    <property type="entry name" value="AdoMet_MTases"/>
    <property type="match status" value="1"/>
</dbReference>
<organism evidence="3 4">
    <name type="scientific">Clostridium lentum</name>
    <dbReference type="NCBI Taxonomy" id="2763037"/>
    <lineage>
        <taxon>Bacteria</taxon>
        <taxon>Bacillati</taxon>
        <taxon>Bacillota</taxon>
        <taxon>Clostridia</taxon>
        <taxon>Eubacteriales</taxon>
        <taxon>Clostridiaceae</taxon>
        <taxon>Clostridium</taxon>
    </lineage>
</organism>
<dbReference type="RefSeq" id="WP_022212305.1">
    <property type="nucleotide sequence ID" value="NZ_JACOOQ010000007.1"/>
</dbReference>
<dbReference type="InterPro" id="IPR002052">
    <property type="entry name" value="DNA_methylase_N6_adenine_CS"/>
</dbReference>
<dbReference type="InterPro" id="IPR004398">
    <property type="entry name" value="RNA_MeTrfase_RsmD"/>
</dbReference>
<dbReference type="PANTHER" id="PTHR43542:SF1">
    <property type="entry name" value="METHYLTRANSFERASE"/>
    <property type="match status" value="1"/>
</dbReference>
<dbReference type="Proteomes" id="UP000662088">
    <property type="component" value="Unassembled WGS sequence"/>
</dbReference>
<sequence>MRIIAGKARGRKLIPPATMETRPTLDRVKEAMFNTIQNHILDAVVIDVFAGTGSLGLECASRGAAEVYLIDKSPATFPLLKQNVENLRFEDCSYPLNMDSYEALRALAKKGKVFDIIFIDPPYCKEMIPEAMKIIKEHKLLKEEGIIVTKIDSIEEIYEGYEDIVLTKSKKYGNTTVCYYRVDSKLE</sequence>
<dbReference type="GO" id="GO:0052913">
    <property type="term" value="F:16S rRNA (guanine(966)-N(2))-methyltransferase activity"/>
    <property type="evidence" value="ECO:0007669"/>
    <property type="project" value="UniProtKB-EC"/>
</dbReference>
<name>A0A8I0DL86_9CLOT</name>
<dbReference type="EMBL" id="JACOOQ010000007">
    <property type="protein sequence ID" value="MBC5639908.1"/>
    <property type="molecule type" value="Genomic_DNA"/>
</dbReference>
<accession>A0A8I0DL86</accession>
<proteinExistence type="predicted"/>
<dbReference type="PIRSF" id="PIRSF004553">
    <property type="entry name" value="CHP00095"/>
    <property type="match status" value="1"/>
</dbReference>
<protein>
    <submittedName>
        <fullName evidence="3">16S rRNA (Guanine(966)-N(2))-methyltransferase RsmD</fullName>
        <ecNumber evidence="3">2.1.1.171</ecNumber>
    </submittedName>
</protein>
<keyword evidence="1 3" id="KW-0489">Methyltransferase</keyword>
<dbReference type="PROSITE" id="PS00092">
    <property type="entry name" value="N6_MTASE"/>
    <property type="match status" value="1"/>
</dbReference>
<dbReference type="AlphaFoldDB" id="A0A8I0DL86"/>
<evidence type="ECO:0000313" key="3">
    <source>
        <dbReference type="EMBL" id="MBC5639908.1"/>
    </source>
</evidence>
<reference evidence="3" key="1">
    <citation type="submission" date="2020-08" db="EMBL/GenBank/DDBJ databases">
        <title>Genome public.</title>
        <authorList>
            <person name="Liu C."/>
            <person name="Sun Q."/>
        </authorList>
    </citation>
    <scope>NUCLEOTIDE SEQUENCE</scope>
    <source>
        <strain evidence="3">NSJ-42</strain>
    </source>
</reference>
<dbReference type="Pfam" id="PF03602">
    <property type="entry name" value="Cons_hypoth95"/>
    <property type="match status" value="1"/>
</dbReference>
<comment type="caution">
    <text evidence="3">The sequence shown here is derived from an EMBL/GenBank/DDBJ whole genome shotgun (WGS) entry which is preliminary data.</text>
</comment>
<evidence type="ECO:0000256" key="1">
    <source>
        <dbReference type="ARBA" id="ARBA00022603"/>
    </source>
</evidence>
<gene>
    <name evidence="3" type="primary">rsmD</name>
    <name evidence="3" type="ORF">H8R92_05580</name>
</gene>
<keyword evidence="4" id="KW-1185">Reference proteome</keyword>
<dbReference type="SUPFAM" id="SSF53335">
    <property type="entry name" value="S-adenosyl-L-methionine-dependent methyltransferases"/>
    <property type="match status" value="1"/>
</dbReference>
<dbReference type="GO" id="GO:0003676">
    <property type="term" value="F:nucleic acid binding"/>
    <property type="evidence" value="ECO:0007669"/>
    <property type="project" value="InterPro"/>
</dbReference>